<gene>
    <name evidence="1" type="primary">RvY_18166-1</name>
    <name evidence="1" type="synonym">RvY_18166.1</name>
    <name evidence="1" type="ORF">RvY_18166</name>
</gene>
<organism evidence="1 2">
    <name type="scientific">Ramazzottius varieornatus</name>
    <name type="common">Water bear</name>
    <name type="synonym">Tardigrade</name>
    <dbReference type="NCBI Taxonomy" id="947166"/>
    <lineage>
        <taxon>Eukaryota</taxon>
        <taxon>Metazoa</taxon>
        <taxon>Ecdysozoa</taxon>
        <taxon>Tardigrada</taxon>
        <taxon>Eutardigrada</taxon>
        <taxon>Parachela</taxon>
        <taxon>Hypsibioidea</taxon>
        <taxon>Ramazzottiidae</taxon>
        <taxon>Ramazzottius</taxon>
    </lineage>
</organism>
<sequence length="192" mass="22025">MSLFAKRGLSYVPPTIDPKTFQMRHKTFNHHNILNLPLSDYEQHSQLSDSPNESDKKLKTLINDFLDVQIDQAGSPILATEDLQYELLIGVSTFDQLEKSIAEPTCSMDIAKQTSNPLRMIALPNLLQYNICKRKITKFVPEKYLKEVPDRKKSAEECVAVVRKRNYASTTFTKNIISVRFTFLDNLQLIFA</sequence>
<dbReference type="EMBL" id="BDGG01000018">
    <property type="protein sequence ID" value="GAV08483.1"/>
    <property type="molecule type" value="Genomic_DNA"/>
</dbReference>
<protein>
    <submittedName>
        <fullName evidence="1">Uncharacterized protein</fullName>
    </submittedName>
</protein>
<evidence type="ECO:0000313" key="1">
    <source>
        <dbReference type="EMBL" id="GAV08483.1"/>
    </source>
</evidence>
<comment type="caution">
    <text evidence="1">The sequence shown here is derived from an EMBL/GenBank/DDBJ whole genome shotgun (WGS) entry which is preliminary data.</text>
</comment>
<dbReference type="AlphaFoldDB" id="A0A1D1W6J3"/>
<reference evidence="1 2" key="1">
    <citation type="journal article" date="2016" name="Nat. Commun.">
        <title>Extremotolerant tardigrade genome and improved radiotolerance of human cultured cells by tardigrade-unique protein.</title>
        <authorList>
            <person name="Hashimoto T."/>
            <person name="Horikawa D.D."/>
            <person name="Saito Y."/>
            <person name="Kuwahara H."/>
            <person name="Kozuka-Hata H."/>
            <person name="Shin-I T."/>
            <person name="Minakuchi Y."/>
            <person name="Ohishi K."/>
            <person name="Motoyama A."/>
            <person name="Aizu T."/>
            <person name="Enomoto A."/>
            <person name="Kondo K."/>
            <person name="Tanaka S."/>
            <person name="Hara Y."/>
            <person name="Koshikawa S."/>
            <person name="Sagara H."/>
            <person name="Miura T."/>
            <person name="Yokobori S."/>
            <person name="Miyagawa K."/>
            <person name="Suzuki Y."/>
            <person name="Kubo T."/>
            <person name="Oyama M."/>
            <person name="Kohara Y."/>
            <person name="Fujiyama A."/>
            <person name="Arakawa K."/>
            <person name="Katayama T."/>
            <person name="Toyoda A."/>
            <person name="Kunieda T."/>
        </authorList>
    </citation>
    <scope>NUCLEOTIDE SEQUENCE [LARGE SCALE GENOMIC DNA]</scope>
    <source>
        <strain evidence="1 2">YOKOZUNA-1</strain>
    </source>
</reference>
<keyword evidence="2" id="KW-1185">Reference proteome</keyword>
<accession>A0A1D1W6J3</accession>
<proteinExistence type="predicted"/>
<name>A0A1D1W6J3_RAMVA</name>
<evidence type="ECO:0000313" key="2">
    <source>
        <dbReference type="Proteomes" id="UP000186922"/>
    </source>
</evidence>
<dbReference type="Proteomes" id="UP000186922">
    <property type="component" value="Unassembled WGS sequence"/>
</dbReference>